<feature type="compositionally biased region" description="Polar residues" evidence="1">
    <location>
        <begin position="31"/>
        <end position="71"/>
    </location>
</feature>
<dbReference type="Proteomes" id="UP000494040">
    <property type="component" value="Unassembled WGS sequence"/>
</dbReference>
<evidence type="ECO:0000256" key="2">
    <source>
        <dbReference type="SAM" id="Phobius"/>
    </source>
</evidence>
<accession>A0A8I6R8Z6</accession>
<proteinExistence type="predicted"/>
<feature type="compositionally biased region" description="Basic and acidic residues" evidence="1">
    <location>
        <begin position="86"/>
        <end position="104"/>
    </location>
</feature>
<protein>
    <submittedName>
        <fullName evidence="3">Uncharacterized protein</fullName>
    </submittedName>
</protein>
<name>A0A8I6R8Z6_CIMLE</name>
<feature type="region of interest" description="Disordered" evidence="1">
    <location>
        <begin position="28"/>
        <end position="104"/>
    </location>
</feature>
<sequence length="657" mass="75145">MDKKPLMAPQLPQIEKKRCTCAVPKPARNQLRGQVSRQLQKNTVSVQASSTDLNSRDTSSSQHTSPKNTRQVKAKVDTWRTPSYQEEQKKRRVNISEKQKKAVKGKVPDDDKYLCRINAEKMLQEVNFLLNISQCEQNHYTSKKYLRTVQRALNRSMTKGSFSKNVSTADHQNILNLVEEPVRTPSINNITSERPSTISYTSSLPTASLSEIENSKDTEGGDSFCSKNGTSDVRISRGLDSRAKTSEDEDVNSSNVRTLLSFWNQKFANRPMTVCNDIYNPQRYLSLTKNRIKSAVKLSSDGVAEEHTLKPSELKYRHKGASTIVEVLRLNSRKNNVRKTISQGVVKGNSYDMADGRMRIISTVNDDDKILNGVTISDKKMNSKEKFIEVRNSLLKKQTTFSKDSLVNRRNKWISNYLKSVDDFNKKTLKNNTIKNVFYTTHMMKKENVIPIAYPYLYVVKCLIEYTQETESWKCLYKPDILRPMPAMDPMDFSAYDYNHKYLNFPDRRKMLLSDGTGDCGVDYKMNVDKISIITGIKPNVLNTLLQITNKGDNVYNLTESDLGKLYEIGNEAASSKDSSFKDKFLYYLDNIENSFSSRIKDAYNNTVTLLSYIYQMKEMRFGEMGKRLLQREKVLYITMTVSILLLGLIMVFAASV</sequence>
<dbReference type="KEGG" id="clec:106660922"/>
<organism evidence="3 4">
    <name type="scientific">Cimex lectularius</name>
    <name type="common">Bed bug</name>
    <name type="synonym">Acanthia lectularia</name>
    <dbReference type="NCBI Taxonomy" id="79782"/>
    <lineage>
        <taxon>Eukaryota</taxon>
        <taxon>Metazoa</taxon>
        <taxon>Ecdysozoa</taxon>
        <taxon>Arthropoda</taxon>
        <taxon>Hexapoda</taxon>
        <taxon>Insecta</taxon>
        <taxon>Pterygota</taxon>
        <taxon>Neoptera</taxon>
        <taxon>Paraneoptera</taxon>
        <taxon>Hemiptera</taxon>
        <taxon>Heteroptera</taxon>
        <taxon>Panheteroptera</taxon>
        <taxon>Cimicomorpha</taxon>
        <taxon>Cimicidae</taxon>
        <taxon>Cimex</taxon>
    </lineage>
</organism>
<evidence type="ECO:0000256" key="1">
    <source>
        <dbReference type="SAM" id="MobiDB-lite"/>
    </source>
</evidence>
<keyword evidence="4" id="KW-1185">Reference proteome</keyword>
<dbReference type="AlphaFoldDB" id="A0A8I6R8Z6"/>
<reference evidence="3" key="1">
    <citation type="submission" date="2022-01" db="UniProtKB">
        <authorList>
            <consortium name="EnsemblMetazoa"/>
        </authorList>
    </citation>
    <scope>IDENTIFICATION</scope>
</reference>
<evidence type="ECO:0000313" key="3">
    <source>
        <dbReference type="EnsemblMetazoa" id="XP_014239463.1"/>
    </source>
</evidence>
<feature type="transmembrane region" description="Helical" evidence="2">
    <location>
        <begin position="635"/>
        <end position="655"/>
    </location>
</feature>
<dbReference type="EnsemblMetazoa" id="XM_014383977.1">
    <property type="protein sequence ID" value="XP_014239463.1"/>
    <property type="gene ID" value="LOC106660922"/>
</dbReference>
<evidence type="ECO:0000313" key="4">
    <source>
        <dbReference type="Proteomes" id="UP000494040"/>
    </source>
</evidence>
<dbReference type="GeneID" id="106660922"/>
<keyword evidence="2" id="KW-1133">Transmembrane helix</keyword>
<keyword evidence="2" id="KW-0812">Transmembrane</keyword>
<keyword evidence="2" id="KW-0472">Membrane</keyword>
<dbReference type="RefSeq" id="XP_014239463.1">
    <property type="nucleotide sequence ID" value="XM_014383977.1"/>
</dbReference>